<evidence type="ECO:0000256" key="1">
    <source>
        <dbReference type="SAM" id="MobiDB-lite"/>
    </source>
</evidence>
<gene>
    <name evidence="2" type="ORF">AVDCRST_MAG59-2787</name>
</gene>
<accession>A0A6J4UY97</accession>
<organism evidence="2">
    <name type="scientific">uncultured Thermomicrobiales bacterium</name>
    <dbReference type="NCBI Taxonomy" id="1645740"/>
    <lineage>
        <taxon>Bacteria</taxon>
        <taxon>Pseudomonadati</taxon>
        <taxon>Thermomicrobiota</taxon>
        <taxon>Thermomicrobia</taxon>
        <taxon>Thermomicrobiales</taxon>
        <taxon>environmental samples</taxon>
    </lineage>
</organism>
<dbReference type="EMBL" id="CADCWF010000182">
    <property type="protein sequence ID" value="CAA9563417.1"/>
    <property type="molecule type" value="Genomic_DNA"/>
</dbReference>
<evidence type="ECO:0000313" key="2">
    <source>
        <dbReference type="EMBL" id="CAA9563417.1"/>
    </source>
</evidence>
<feature type="non-terminal residue" evidence="2">
    <location>
        <position position="1"/>
    </location>
</feature>
<feature type="compositionally biased region" description="Low complexity" evidence="1">
    <location>
        <begin position="64"/>
        <end position="74"/>
    </location>
</feature>
<protein>
    <submittedName>
        <fullName evidence="2">Uncharacterized protein</fullName>
    </submittedName>
</protein>
<proteinExistence type="predicted"/>
<dbReference type="AlphaFoldDB" id="A0A6J4UY97"/>
<feature type="non-terminal residue" evidence="2">
    <location>
        <position position="74"/>
    </location>
</feature>
<name>A0A6J4UY97_9BACT</name>
<feature type="region of interest" description="Disordered" evidence="1">
    <location>
        <begin position="1"/>
        <end position="74"/>
    </location>
</feature>
<feature type="compositionally biased region" description="Basic and acidic residues" evidence="1">
    <location>
        <begin position="1"/>
        <end position="12"/>
    </location>
</feature>
<sequence length="74" mass="8114">ARSIRQDDDPRRRMPRGTPNSAHVFDGSVRSRVSELGPATFSAARRAHGRRVAPADGHERQRRAAAVAAAERTL</sequence>
<reference evidence="2" key="1">
    <citation type="submission" date="2020-02" db="EMBL/GenBank/DDBJ databases">
        <authorList>
            <person name="Meier V. D."/>
        </authorList>
    </citation>
    <scope>NUCLEOTIDE SEQUENCE</scope>
    <source>
        <strain evidence="2">AVDCRST_MAG59</strain>
    </source>
</reference>